<name>A0A2I0LE50_PUNGR</name>
<organism evidence="1 2">
    <name type="scientific">Punica granatum</name>
    <name type="common">Pomegranate</name>
    <dbReference type="NCBI Taxonomy" id="22663"/>
    <lineage>
        <taxon>Eukaryota</taxon>
        <taxon>Viridiplantae</taxon>
        <taxon>Streptophyta</taxon>
        <taxon>Embryophyta</taxon>
        <taxon>Tracheophyta</taxon>
        <taxon>Spermatophyta</taxon>
        <taxon>Magnoliopsida</taxon>
        <taxon>eudicotyledons</taxon>
        <taxon>Gunneridae</taxon>
        <taxon>Pentapetalae</taxon>
        <taxon>rosids</taxon>
        <taxon>malvids</taxon>
        <taxon>Myrtales</taxon>
        <taxon>Lythraceae</taxon>
        <taxon>Punica</taxon>
    </lineage>
</organism>
<evidence type="ECO:0000313" key="2">
    <source>
        <dbReference type="Proteomes" id="UP000233551"/>
    </source>
</evidence>
<dbReference type="AlphaFoldDB" id="A0A2I0LE50"/>
<dbReference type="EMBL" id="PGOL01000025">
    <property type="protein sequence ID" value="PKI78948.1"/>
    <property type="molecule type" value="Genomic_DNA"/>
</dbReference>
<reference evidence="1 2" key="1">
    <citation type="submission" date="2017-11" db="EMBL/GenBank/DDBJ databases">
        <title>De-novo sequencing of pomegranate (Punica granatum L.) genome.</title>
        <authorList>
            <person name="Akparov Z."/>
            <person name="Amiraslanov A."/>
            <person name="Hajiyeva S."/>
            <person name="Abbasov M."/>
            <person name="Kaur K."/>
            <person name="Hamwieh A."/>
            <person name="Solovyev V."/>
            <person name="Salamov A."/>
            <person name="Braich B."/>
            <person name="Kosarev P."/>
            <person name="Mahmoud A."/>
            <person name="Hajiyev E."/>
            <person name="Babayeva S."/>
            <person name="Izzatullayeva V."/>
            <person name="Mammadov A."/>
            <person name="Mammadov A."/>
            <person name="Sharifova S."/>
            <person name="Ojaghi J."/>
            <person name="Eynullazada K."/>
            <person name="Bayramov B."/>
            <person name="Abdulazimova A."/>
            <person name="Shahmuradov I."/>
        </authorList>
    </citation>
    <scope>NUCLEOTIDE SEQUENCE [LARGE SCALE GENOMIC DNA]</scope>
    <source>
        <strain evidence="2">cv. AG2017</strain>
        <tissue evidence="1">Leaf</tissue>
    </source>
</reference>
<dbReference type="Proteomes" id="UP000233551">
    <property type="component" value="Unassembled WGS sequence"/>
</dbReference>
<protein>
    <submittedName>
        <fullName evidence="1">Uncharacterized protein</fullName>
    </submittedName>
</protein>
<proteinExistence type="predicted"/>
<evidence type="ECO:0000313" key="1">
    <source>
        <dbReference type="EMBL" id="PKI78948.1"/>
    </source>
</evidence>
<gene>
    <name evidence="1" type="ORF">CRG98_000660</name>
</gene>
<accession>A0A2I0LE50</accession>
<comment type="caution">
    <text evidence="1">The sequence shown here is derived from an EMBL/GenBank/DDBJ whole genome shotgun (WGS) entry which is preliminary data.</text>
</comment>
<keyword evidence="2" id="KW-1185">Reference proteome</keyword>
<sequence>MLLLKRLHFAEDWLFCLGSRPLDKQRGLDARPPGFMLARYGHIEMFSKMPKWLYRLFDVSVGLDPSHQDAITWPFPLGIPGPRQCAKAQGVWVTKVASAWSVSGVLYDRRSRSRVVAPVEGAPWRIGALEAECVLPWGLSLHVVGDGSL</sequence>